<comment type="caution">
    <text evidence="3">The sequence shown here is derived from an EMBL/GenBank/DDBJ whole genome shotgun (WGS) entry which is preliminary data.</text>
</comment>
<keyword evidence="2" id="KW-0732">Signal</keyword>
<organism evidence="3 4">
    <name type="scientific">Streptomyces chlorus</name>
    <dbReference type="NCBI Taxonomy" id="887452"/>
    <lineage>
        <taxon>Bacteria</taxon>
        <taxon>Bacillati</taxon>
        <taxon>Actinomycetota</taxon>
        <taxon>Actinomycetes</taxon>
        <taxon>Kitasatosporales</taxon>
        <taxon>Streptomycetaceae</taxon>
        <taxon>Streptomyces</taxon>
    </lineage>
</organism>
<feature type="chain" id="PRO_5045260226" description="Integral membrane protein" evidence="2">
    <location>
        <begin position="23"/>
        <end position="110"/>
    </location>
</feature>
<accession>A0ABW1E201</accession>
<evidence type="ECO:0008006" key="5">
    <source>
        <dbReference type="Google" id="ProtNLM"/>
    </source>
</evidence>
<name>A0ABW1E201_9ACTN</name>
<keyword evidence="4" id="KW-1185">Reference proteome</keyword>
<evidence type="ECO:0000313" key="3">
    <source>
        <dbReference type="EMBL" id="MFC5854447.1"/>
    </source>
</evidence>
<evidence type="ECO:0000256" key="1">
    <source>
        <dbReference type="SAM" id="Phobius"/>
    </source>
</evidence>
<sequence length="110" mass="11390">MRLVWQLAAVLVVSSVSGQSVAAVEGNPWLTLVLGVLTAALCVLVYRWVAQRTEHRPVTEFARQGAGAATGRRLLIGVALFGAVIADIAVLGHYEVDGLGPATGAVGLVT</sequence>
<evidence type="ECO:0000256" key="2">
    <source>
        <dbReference type="SAM" id="SignalP"/>
    </source>
</evidence>
<feature type="transmembrane region" description="Helical" evidence="1">
    <location>
        <begin position="74"/>
        <end position="94"/>
    </location>
</feature>
<keyword evidence="1" id="KW-1133">Transmembrane helix</keyword>
<protein>
    <recommendedName>
        <fullName evidence="5">Integral membrane protein</fullName>
    </recommendedName>
</protein>
<feature type="signal peptide" evidence="2">
    <location>
        <begin position="1"/>
        <end position="22"/>
    </location>
</feature>
<proteinExistence type="predicted"/>
<dbReference type="EMBL" id="JBHSOA010000050">
    <property type="protein sequence ID" value="MFC5854447.1"/>
    <property type="molecule type" value="Genomic_DNA"/>
</dbReference>
<dbReference type="Proteomes" id="UP001596180">
    <property type="component" value="Unassembled WGS sequence"/>
</dbReference>
<keyword evidence="1" id="KW-0472">Membrane</keyword>
<gene>
    <name evidence="3" type="ORF">ACFPZI_22420</name>
</gene>
<reference evidence="4" key="1">
    <citation type="journal article" date="2019" name="Int. J. Syst. Evol. Microbiol.">
        <title>The Global Catalogue of Microorganisms (GCM) 10K type strain sequencing project: providing services to taxonomists for standard genome sequencing and annotation.</title>
        <authorList>
            <consortium name="The Broad Institute Genomics Platform"/>
            <consortium name="The Broad Institute Genome Sequencing Center for Infectious Disease"/>
            <person name="Wu L."/>
            <person name="Ma J."/>
        </authorList>
    </citation>
    <scope>NUCLEOTIDE SEQUENCE [LARGE SCALE GENOMIC DNA]</scope>
    <source>
        <strain evidence="4">JCM 10411</strain>
    </source>
</reference>
<keyword evidence="1" id="KW-0812">Transmembrane</keyword>
<evidence type="ECO:0000313" key="4">
    <source>
        <dbReference type="Proteomes" id="UP001596180"/>
    </source>
</evidence>
<feature type="transmembrane region" description="Helical" evidence="1">
    <location>
        <begin position="28"/>
        <end position="49"/>
    </location>
</feature>
<dbReference type="RefSeq" id="WP_381365767.1">
    <property type="nucleotide sequence ID" value="NZ_JBHSOA010000050.1"/>
</dbReference>